<dbReference type="RefSeq" id="WP_207687323.1">
    <property type="nucleotide sequence ID" value="NZ_CP061799.1"/>
</dbReference>
<name>A0A975B9J8_9BACT</name>
<evidence type="ECO:0000313" key="1">
    <source>
        <dbReference type="EMBL" id="QTA81263.1"/>
    </source>
</evidence>
<protein>
    <submittedName>
        <fullName evidence="1">Uncharacterized protein</fullName>
    </submittedName>
</protein>
<keyword evidence="2" id="KW-1185">Reference proteome</keyword>
<sequence>MEQKNGLEYAQNYDLIVKWIAEALKGHTLEVLGIQSAPIEEVFGFEPAEIKVMSGRVDIIIRDNAGALFHMEEQRNLVKSDLYRFAAYHFLGAKTWGKNLTDIILASGDVYAGEKTIITKSGEYKPIVIDFSIRDWKKRLEEIREAVKAGIFENWLELVFLPLYGKETGEERSGIVEQVVKFETELFHQQKIPSRLLAATLIMANKLIDKERLKQMWEGIKMLDIIEIAREKGMEEGLEKGKTLGLQEGKTLGLQEGKTLGTIETARELLIDVLFEKFSNIPQGLSEQIKNIRNPETLKRFIRHAVKCSTIQEVETTAARLSVF</sequence>
<gene>
    <name evidence="1" type="ORF">dnl_35940</name>
</gene>
<dbReference type="AlphaFoldDB" id="A0A975B9J8"/>
<dbReference type="EMBL" id="CP061799">
    <property type="protein sequence ID" value="QTA81263.1"/>
    <property type="molecule type" value="Genomic_DNA"/>
</dbReference>
<reference evidence="1" key="1">
    <citation type="journal article" date="2021" name="Microb. Physiol.">
        <title>Proteogenomic Insights into the Physiology of Marine, Sulfate-Reducing, Filamentous Desulfonema limicola and Desulfonema magnum.</title>
        <authorList>
            <person name="Schnaars V."/>
            <person name="Wohlbrand L."/>
            <person name="Scheve S."/>
            <person name="Hinrichs C."/>
            <person name="Reinhardt R."/>
            <person name="Rabus R."/>
        </authorList>
    </citation>
    <scope>NUCLEOTIDE SEQUENCE</scope>
    <source>
        <strain evidence="1">5ac10</strain>
    </source>
</reference>
<evidence type="ECO:0000313" key="2">
    <source>
        <dbReference type="Proteomes" id="UP000663720"/>
    </source>
</evidence>
<dbReference type="KEGG" id="dli:dnl_35940"/>
<proteinExistence type="predicted"/>
<dbReference type="Proteomes" id="UP000663720">
    <property type="component" value="Chromosome"/>
</dbReference>
<organism evidence="1 2">
    <name type="scientific">Desulfonema limicola</name>
    <dbReference type="NCBI Taxonomy" id="45656"/>
    <lineage>
        <taxon>Bacteria</taxon>
        <taxon>Pseudomonadati</taxon>
        <taxon>Thermodesulfobacteriota</taxon>
        <taxon>Desulfobacteria</taxon>
        <taxon>Desulfobacterales</taxon>
        <taxon>Desulfococcaceae</taxon>
        <taxon>Desulfonema</taxon>
    </lineage>
</organism>
<accession>A0A975B9J8</accession>